<reference evidence="5" key="1">
    <citation type="submission" date="2016-10" db="EMBL/GenBank/DDBJ databases">
        <authorList>
            <person name="Varghese N."/>
            <person name="Submissions S."/>
        </authorList>
    </citation>
    <scope>NUCLEOTIDE SEQUENCE [LARGE SCALE GENOMIC DNA]</scope>
    <source>
        <strain evidence="5">CGMCC 1.6963</strain>
    </source>
</reference>
<dbReference type="AlphaFoldDB" id="A0A1H9XQV4"/>
<dbReference type="InterPro" id="IPR016162">
    <property type="entry name" value="Ald_DH_N"/>
</dbReference>
<dbReference type="PROSITE" id="PS00070">
    <property type="entry name" value="ALDEHYDE_DEHYDR_CYS"/>
    <property type="match status" value="1"/>
</dbReference>
<dbReference type="EMBL" id="FOHB01000010">
    <property type="protein sequence ID" value="SES48167.1"/>
    <property type="molecule type" value="Genomic_DNA"/>
</dbReference>
<keyword evidence="2" id="KW-0560">Oxidoreductase</keyword>
<evidence type="ECO:0000313" key="4">
    <source>
        <dbReference type="EMBL" id="SES48167.1"/>
    </source>
</evidence>
<dbReference type="FunFam" id="3.40.309.10:FF:000004">
    <property type="entry name" value="Succinate-semialdehyde dehydrogenase I"/>
    <property type="match status" value="1"/>
</dbReference>
<dbReference type="GO" id="GO:0009450">
    <property type="term" value="P:gamma-aminobutyric acid catabolic process"/>
    <property type="evidence" value="ECO:0007669"/>
    <property type="project" value="TreeGrafter"/>
</dbReference>
<dbReference type="InterPro" id="IPR050740">
    <property type="entry name" value="Aldehyde_DH_Superfamily"/>
</dbReference>
<dbReference type="InterPro" id="IPR016163">
    <property type="entry name" value="Ald_DH_C"/>
</dbReference>
<dbReference type="GO" id="GO:0004777">
    <property type="term" value="F:succinate-semialdehyde dehydrogenase (NAD+) activity"/>
    <property type="evidence" value="ECO:0007669"/>
    <property type="project" value="TreeGrafter"/>
</dbReference>
<dbReference type="InterPro" id="IPR015590">
    <property type="entry name" value="Aldehyde_DH_dom"/>
</dbReference>
<dbReference type="Gene3D" id="3.40.309.10">
    <property type="entry name" value="Aldehyde Dehydrogenase, Chain A, domain 2"/>
    <property type="match status" value="1"/>
</dbReference>
<comment type="similarity">
    <text evidence="1">Belongs to the aldehyde dehydrogenase family.</text>
</comment>
<dbReference type="RefSeq" id="WP_091762404.1">
    <property type="nucleotide sequence ID" value="NZ_FOHB01000010.1"/>
</dbReference>
<dbReference type="FunFam" id="3.40.605.10:FF:000007">
    <property type="entry name" value="NAD/NADP-dependent betaine aldehyde dehydrogenase"/>
    <property type="match status" value="1"/>
</dbReference>
<gene>
    <name evidence="4" type="ORF">SAMN05216199_0057</name>
</gene>
<proteinExistence type="inferred from homology"/>
<evidence type="ECO:0000256" key="2">
    <source>
        <dbReference type="ARBA" id="ARBA00023002"/>
    </source>
</evidence>
<dbReference type="Gene3D" id="3.40.605.10">
    <property type="entry name" value="Aldehyde Dehydrogenase, Chain A, domain 1"/>
    <property type="match status" value="1"/>
</dbReference>
<dbReference type="Proteomes" id="UP000199019">
    <property type="component" value="Unassembled WGS sequence"/>
</dbReference>
<accession>A0A1H9XQV4</accession>
<dbReference type="PANTHER" id="PTHR43353">
    <property type="entry name" value="SUCCINATE-SEMIALDEHYDE DEHYDROGENASE, MITOCHONDRIAL"/>
    <property type="match status" value="1"/>
</dbReference>
<dbReference type="CDD" id="cd07103">
    <property type="entry name" value="ALDH_F5_SSADH_GabD"/>
    <property type="match status" value="1"/>
</dbReference>
<evidence type="ECO:0000259" key="3">
    <source>
        <dbReference type="Pfam" id="PF00171"/>
    </source>
</evidence>
<dbReference type="STRING" id="587636.SAMN05216199_0057"/>
<dbReference type="PANTHER" id="PTHR43353:SF5">
    <property type="entry name" value="SUCCINATE-SEMIALDEHYDE DEHYDROGENASE, MITOCHONDRIAL"/>
    <property type="match status" value="1"/>
</dbReference>
<keyword evidence="5" id="KW-1185">Reference proteome</keyword>
<evidence type="ECO:0000256" key="1">
    <source>
        <dbReference type="ARBA" id="ARBA00009986"/>
    </source>
</evidence>
<protein>
    <submittedName>
        <fullName evidence="4">Succinate semialdehyde dehydrogenase</fullName>
    </submittedName>
</protein>
<dbReference type="InterPro" id="IPR016161">
    <property type="entry name" value="Ald_DH/histidinol_DH"/>
</dbReference>
<dbReference type="Pfam" id="PF00171">
    <property type="entry name" value="Aldedh"/>
    <property type="match status" value="1"/>
</dbReference>
<organism evidence="4 5">
    <name type="scientific">Pedococcus cremeus</name>
    <dbReference type="NCBI Taxonomy" id="587636"/>
    <lineage>
        <taxon>Bacteria</taxon>
        <taxon>Bacillati</taxon>
        <taxon>Actinomycetota</taxon>
        <taxon>Actinomycetes</taxon>
        <taxon>Micrococcales</taxon>
        <taxon>Intrasporangiaceae</taxon>
        <taxon>Pedococcus</taxon>
    </lineage>
</organism>
<dbReference type="InterPro" id="IPR016160">
    <property type="entry name" value="Ald_DH_CS_CYS"/>
</dbReference>
<dbReference type="OrthoDB" id="6882680at2"/>
<sequence length="491" mass="51728">MSAPDPHPAPHSAPHLAPHLATQLVNGRWETPEETIEVVNPADGAVAGHCAWGTPEDAVRAADAAARAQEGWAALPARTRGDLLREAADLLSERADDIARLLAVEAGKRLPEAQGEVAFSGEYFRWFAEQARRPEGEVIPPEAAGRRHLTIRRPVGVVASLTPWNFPCSIQARKLAPALAAGCTVVARVSEKAPLAVTEMLRCLVDAGVPAGVLNLVHGPARAVTQALLGHEAVRAVSFTGSTEVGREIMATASRRVVRPLLELGGDAAFIVFEDADLDAAIEGALVAKFRNTGQSCIAANRFVVHESVFEEFTGRLVKAVDAMTVGDGLADPCPDLGPVIDRSRVDAVTSMVDEALAGGATRLTRTFDLPSTGTYAAPTLLSDVPDHAALATQEVFGPAAAVFSFRTEDEAVARANATEMGLAGYFWSRDASRLWRVAERLEVGIVGANNALPSVAFAPMGGVKQSGLGREGAAAGLEEFQDVRYLALGV</sequence>
<feature type="domain" description="Aldehyde dehydrogenase" evidence="3">
    <location>
        <begin position="32"/>
        <end position="485"/>
    </location>
</feature>
<evidence type="ECO:0000313" key="5">
    <source>
        <dbReference type="Proteomes" id="UP000199019"/>
    </source>
</evidence>
<dbReference type="SUPFAM" id="SSF53720">
    <property type="entry name" value="ALDH-like"/>
    <property type="match status" value="1"/>
</dbReference>
<name>A0A1H9XQV4_9MICO</name>